<proteinExistence type="predicted"/>
<comment type="caution">
    <text evidence="1">The sequence shown here is derived from an EMBL/GenBank/DDBJ whole genome shotgun (WGS) entry which is preliminary data.</text>
</comment>
<gene>
    <name evidence="1" type="ORF">DFR47_11649</name>
</gene>
<evidence type="ECO:0000313" key="2">
    <source>
        <dbReference type="Proteomes" id="UP000252893"/>
    </source>
</evidence>
<keyword evidence="2" id="KW-1185">Reference proteome</keyword>
<accession>A0A366DH29</accession>
<reference evidence="1 2" key="1">
    <citation type="submission" date="2018-06" db="EMBL/GenBank/DDBJ databases">
        <title>Genomic Encyclopedia of Type Strains, Phase IV (KMG-IV): sequencing the most valuable type-strain genomes for metagenomic binning, comparative biology and taxonomic classification.</title>
        <authorList>
            <person name="Goeker M."/>
        </authorList>
    </citation>
    <scope>NUCLEOTIDE SEQUENCE [LARGE SCALE GENOMIC DNA]</scope>
    <source>
        <strain evidence="1 2">DSM 25619</strain>
    </source>
</reference>
<evidence type="ECO:0000313" key="1">
    <source>
        <dbReference type="EMBL" id="RBO89321.1"/>
    </source>
</evidence>
<protein>
    <submittedName>
        <fullName evidence="1">Uncharacterized protein</fullName>
    </submittedName>
</protein>
<dbReference type="EMBL" id="QNRH01000016">
    <property type="protein sequence ID" value="RBO89321.1"/>
    <property type="molecule type" value="Genomic_DNA"/>
</dbReference>
<name>A0A366DH29_9HYPH</name>
<dbReference type="Proteomes" id="UP000252893">
    <property type="component" value="Unassembled WGS sequence"/>
</dbReference>
<sequence>MPFLASPPNNTAVGAIIEKIHSQTPSRLGHAYISTGNYLVGKTALEYPDDTITLPSYTFNPNHSTGISYTGTGKIYAEQFFATGSNLYSKKTGNRIQDFLEKRRSKKRKRAFWKAIEKAQNTTYDDHDLNLLNQE</sequence>
<dbReference type="AlphaFoldDB" id="A0A366DH29"/>
<organism evidence="1 2">
    <name type="scientific">Pseudochrobactrum asaccharolyticum</name>
    <dbReference type="NCBI Taxonomy" id="354351"/>
    <lineage>
        <taxon>Bacteria</taxon>
        <taxon>Pseudomonadati</taxon>
        <taxon>Pseudomonadota</taxon>
        <taxon>Alphaproteobacteria</taxon>
        <taxon>Hyphomicrobiales</taxon>
        <taxon>Brucellaceae</taxon>
        <taxon>Pseudochrobactrum</taxon>
    </lineage>
</organism>